<evidence type="ECO:0000313" key="9">
    <source>
        <dbReference type="Proteomes" id="UP000017081"/>
    </source>
</evidence>
<dbReference type="PROSITE" id="PS00687">
    <property type="entry name" value="ALDEHYDE_DEHYDR_GLU"/>
    <property type="match status" value="1"/>
</dbReference>
<evidence type="ECO:0000256" key="2">
    <source>
        <dbReference type="ARBA" id="ARBA00023002"/>
    </source>
</evidence>
<dbReference type="Proteomes" id="UP000017081">
    <property type="component" value="Unassembled WGS sequence"/>
</dbReference>
<gene>
    <name evidence="8" type="ORF">HMPREF0202_01071</name>
</gene>
<evidence type="ECO:0000259" key="7">
    <source>
        <dbReference type="Pfam" id="PF00171"/>
    </source>
</evidence>
<evidence type="ECO:0000256" key="4">
    <source>
        <dbReference type="PIRSR" id="PIRSR036492-1"/>
    </source>
</evidence>
<reference evidence="8 9" key="1">
    <citation type="submission" date="2013-08" db="EMBL/GenBank/DDBJ databases">
        <authorList>
            <person name="Weinstock G."/>
            <person name="Sodergren E."/>
            <person name="Wylie T."/>
            <person name="Fulton L."/>
            <person name="Fulton R."/>
            <person name="Fronick C."/>
            <person name="O'Laughlin M."/>
            <person name="Godfrey J."/>
            <person name="Miner T."/>
            <person name="Herter B."/>
            <person name="Appelbaum E."/>
            <person name="Cordes M."/>
            <person name="Lek S."/>
            <person name="Wollam A."/>
            <person name="Pepin K.H."/>
            <person name="Palsikar V.B."/>
            <person name="Mitreva M."/>
            <person name="Wilson R.K."/>
        </authorList>
    </citation>
    <scope>NUCLEOTIDE SEQUENCE [LARGE SCALE GENOMIC DNA]</scope>
    <source>
        <strain evidence="8 9">ATCC BAA-474</strain>
    </source>
</reference>
<comment type="caution">
    <text evidence="8">The sequence shown here is derived from an EMBL/GenBank/DDBJ whole genome shotgun (WGS) entry which is preliminary data.</text>
</comment>
<dbReference type="InterPro" id="IPR015590">
    <property type="entry name" value="Aldehyde_DH_dom"/>
</dbReference>
<feature type="active site" evidence="4">
    <location>
        <position position="229"/>
    </location>
</feature>
<dbReference type="InterPro" id="IPR016161">
    <property type="entry name" value="Ald_DH/histidinol_DH"/>
</dbReference>
<dbReference type="PANTHER" id="PTHR43570:SF16">
    <property type="entry name" value="ALDEHYDE DEHYDROGENASE TYPE III, ISOFORM Q"/>
    <property type="match status" value="1"/>
</dbReference>
<feature type="active site" evidence="4 5">
    <location>
        <position position="195"/>
    </location>
</feature>
<dbReference type="eggNOG" id="COG1012">
    <property type="taxonomic scope" value="Bacteria"/>
</dbReference>
<evidence type="ECO:0000256" key="6">
    <source>
        <dbReference type="RuleBase" id="RU003345"/>
    </source>
</evidence>
<protein>
    <recommendedName>
        <fullName evidence="3">Aldehyde dehydrogenase</fullName>
    </recommendedName>
</protein>
<keyword evidence="2 3" id="KW-0560">Oxidoreductase</keyword>
<dbReference type="HOGENOM" id="CLU_005391_3_6_0"/>
<dbReference type="InterPro" id="IPR029510">
    <property type="entry name" value="Ald_DH_CS_GLU"/>
</dbReference>
<dbReference type="GO" id="GO:0006081">
    <property type="term" value="P:aldehyde metabolic process"/>
    <property type="evidence" value="ECO:0007669"/>
    <property type="project" value="InterPro"/>
</dbReference>
<evidence type="ECO:0000313" key="8">
    <source>
        <dbReference type="EMBL" id="ERT69104.1"/>
    </source>
</evidence>
<dbReference type="AlphaFoldDB" id="U7VD75"/>
<dbReference type="CDD" id="cd07087">
    <property type="entry name" value="ALDH_F3-13-14_CALDH-like"/>
    <property type="match status" value="1"/>
</dbReference>
<dbReference type="PATRIC" id="fig|1319815.3.peg.1028"/>
<dbReference type="GO" id="GO:0004029">
    <property type="term" value="F:aldehyde dehydrogenase (NAD+) activity"/>
    <property type="evidence" value="ECO:0007669"/>
    <property type="project" value="TreeGrafter"/>
</dbReference>
<keyword evidence="9" id="KW-1185">Reference proteome</keyword>
<proteinExistence type="inferred from homology"/>
<comment type="similarity">
    <text evidence="1 3 6">Belongs to the aldehyde dehydrogenase family.</text>
</comment>
<evidence type="ECO:0000256" key="3">
    <source>
        <dbReference type="PIRNR" id="PIRNR036492"/>
    </source>
</evidence>
<dbReference type="Gene3D" id="3.40.309.10">
    <property type="entry name" value="Aldehyde Dehydrogenase, Chain A, domain 2"/>
    <property type="match status" value="1"/>
</dbReference>
<dbReference type="InterPro" id="IPR016160">
    <property type="entry name" value="Ald_DH_CS_CYS"/>
</dbReference>
<dbReference type="FunFam" id="3.40.605.10:FF:000004">
    <property type="entry name" value="Aldehyde dehydrogenase"/>
    <property type="match status" value="1"/>
</dbReference>
<evidence type="ECO:0000256" key="5">
    <source>
        <dbReference type="PROSITE-ProRule" id="PRU10007"/>
    </source>
</evidence>
<evidence type="ECO:0000256" key="1">
    <source>
        <dbReference type="ARBA" id="ARBA00009986"/>
    </source>
</evidence>
<organism evidence="8 9">
    <name type="scientific">Cetobacterium somerae ATCC BAA-474</name>
    <dbReference type="NCBI Taxonomy" id="1319815"/>
    <lineage>
        <taxon>Bacteria</taxon>
        <taxon>Fusobacteriati</taxon>
        <taxon>Fusobacteriota</taxon>
        <taxon>Fusobacteriia</taxon>
        <taxon>Fusobacteriales</taxon>
        <taxon>Fusobacteriaceae</taxon>
        <taxon>Cetobacterium</taxon>
    </lineage>
</organism>
<dbReference type="PIRSF" id="PIRSF036492">
    <property type="entry name" value="ALDH"/>
    <property type="match status" value="1"/>
</dbReference>
<dbReference type="EMBL" id="AXZF01000038">
    <property type="protein sequence ID" value="ERT69104.1"/>
    <property type="molecule type" value="Genomic_DNA"/>
</dbReference>
<dbReference type="InterPro" id="IPR012394">
    <property type="entry name" value="Aldehyde_DH_NAD(P)"/>
</dbReference>
<dbReference type="InterPro" id="IPR016163">
    <property type="entry name" value="Ald_DH_C"/>
</dbReference>
<feature type="domain" description="Aldehyde dehydrogenase" evidence="7">
    <location>
        <begin position="16"/>
        <end position="406"/>
    </location>
</feature>
<dbReference type="PROSITE" id="PS00070">
    <property type="entry name" value="ALDEHYDE_DEHYDR_CYS"/>
    <property type="match status" value="1"/>
</dbReference>
<sequence>MNFLKGGMYMKNIDKLEKLKKSFERNKDLVTDALYKDLGKNFEESRLSEYYPVISEFDYFLKNLEKWSEPEKIKSFFNFIGCGTIIQPEPYGKVLIISPWNYPFNLTFIPLIGAIAAGNEVVLKPSENSKFSSEIIKKIIEESGVEDISVVLGDRETTKELLNSKFDYIFFTGSTKVGKEVYLKAAETLTPVTLELGGKSPVIIEDEHCLQDAVEKIIWGKFFNRGQTCVAPDYIYLPTGLKDQFVELTREYIRKNGDVQGKIINDEHFERLENLLNNQNIIYQNGKIDDDTKNKGLFPFTIVLNPKDDDPISQEEIFGPILPLVEYESLEKVYWDLRLKPAPLALYIFRSDKGNLSTKGLKAGGVCINSTMLQIIDKRVPFGGVGYSGLGQYHGKYTFDTFTHYKPIFEGSGIKISMLRKVINLILNKIKK</sequence>
<name>U7VD75_9FUSO</name>
<accession>U7VD75</accession>
<dbReference type="GO" id="GO:0005737">
    <property type="term" value="C:cytoplasm"/>
    <property type="evidence" value="ECO:0007669"/>
    <property type="project" value="TreeGrafter"/>
</dbReference>
<dbReference type="SUPFAM" id="SSF53720">
    <property type="entry name" value="ALDH-like"/>
    <property type="match status" value="1"/>
</dbReference>
<dbReference type="InterPro" id="IPR016162">
    <property type="entry name" value="Ald_DH_N"/>
</dbReference>
<dbReference type="STRING" id="1319815.HMPREF0202_01071"/>
<dbReference type="Pfam" id="PF00171">
    <property type="entry name" value="Aldedh"/>
    <property type="match status" value="1"/>
</dbReference>
<dbReference type="Gene3D" id="3.40.605.10">
    <property type="entry name" value="Aldehyde Dehydrogenase, Chain A, domain 1"/>
    <property type="match status" value="1"/>
</dbReference>
<dbReference type="PANTHER" id="PTHR43570">
    <property type="entry name" value="ALDEHYDE DEHYDROGENASE"/>
    <property type="match status" value="1"/>
</dbReference>